<dbReference type="PANTHER" id="PTHR36839:SF1">
    <property type="entry name" value="METALLO-BETA-LACTAMASE FAMILY PROTEIN (AFU_ORTHOLOGUE AFUA_5G12770)"/>
    <property type="match status" value="1"/>
</dbReference>
<proteinExistence type="predicted"/>
<dbReference type="InterPro" id="IPR001279">
    <property type="entry name" value="Metallo-B-lactamas"/>
</dbReference>
<organism evidence="2 3">
    <name type="scientific">Rhizobium jaguaris</name>
    <dbReference type="NCBI Taxonomy" id="1312183"/>
    <lineage>
        <taxon>Bacteria</taxon>
        <taxon>Pseudomonadati</taxon>
        <taxon>Pseudomonadota</taxon>
        <taxon>Alphaproteobacteria</taxon>
        <taxon>Hyphomicrobiales</taxon>
        <taxon>Rhizobiaceae</taxon>
        <taxon>Rhizobium/Agrobacterium group</taxon>
        <taxon>Rhizobium</taxon>
    </lineage>
</organism>
<dbReference type="AlphaFoldDB" id="A0A387FIM0"/>
<gene>
    <name evidence="2" type="ORF">CCGE525_05640</name>
</gene>
<dbReference type="OrthoDB" id="2373347at2"/>
<dbReference type="InterPro" id="IPR036866">
    <property type="entry name" value="RibonucZ/Hydroxyglut_hydro"/>
</dbReference>
<dbReference type="KEGG" id="rjg:CCGE525_05640"/>
<evidence type="ECO:0000313" key="3">
    <source>
        <dbReference type="Proteomes" id="UP000282195"/>
    </source>
</evidence>
<dbReference type="SUPFAM" id="SSF56281">
    <property type="entry name" value="Metallo-hydrolase/oxidoreductase"/>
    <property type="match status" value="1"/>
</dbReference>
<keyword evidence="3" id="KW-1185">Reference proteome</keyword>
<dbReference type="SMART" id="SM00849">
    <property type="entry name" value="Lactamase_B"/>
    <property type="match status" value="1"/>
</dbReference>
<protein>
    <recommendedName>
        <fullName evidence="1">Metallo-beta-lactamase domain-containing protein</fullName>
    </recommendedName>
</protein>
<accession>A0A387FIM0</accession>
<dbReference type="PANTHER" id="PTHR36839">
    <property type="entry name" value="METALLO-BETA-LACTAMASE FAMILY PROTEIN (AFU_ORTHOLOGUE AFUA_5G12770)"/>
    <property type="match status" value="1"/>
</dbReference>
<dbReference type="Proteomes" id="UP000282195">
    <property type="component" value="Chromosome"/>
</dbReference>
<reference evidence="2 3" key="1">
    <citation type="submission" date="2018-10" db="EMBL/GenBank/DDBJ databases">
        <title>Rhizobium etli, R. leguminosarum and a new Rhizobium genospecies from Phaseolus dumosus.</title>
        <authorList>
            <person name="Ramirez-Puebla S.T."/>
            <person name="Rogel-Hernandez M.A."/>
            <person name="Guerrero G."/>
            <person name="Ormeno-Orrillo E."/>
            <person name="Martinez-Romero J.C."/>
            <person name="Negrete-Yankelevich S."/>
            <person name="Martinez-Romero E."/>
        </authorList>
    </citation>
    <scope>NUCLEOTIDE SEQUENCE [LARGE SCALE GENOMIC DNA]</scope>
    <source>
        <strain evidence="2 3">CCGE525</strain>
    </source>
</reference>
<evidence type="ECO:0000313" key="2">
    <source>
        <dbReference type="EMBL" id="AYG58349.1"/>
    </source>
</evidence>
<feature type="domain" description="Metallo-beta-lactamase" evidence="1">
    <location>
        <begin position="73"/>
        <end position="243"/>
    </location>
</feature>
<evidence type="ECO:0000259" key="1">
    <source>
        <dbReference type="SMART" id="SM00849"/>
    </source>
</evidence>
<dbReference type="Gene3D" id="3.60.15.10">
    <property type="entry name" value="Ribonuclease Z/Hydroxyacylglutathione hydrolase-like"/>
    <property type="match status" value="1"/>
</dbReference>
<sequence length="269" mass="29963">MSIWICRACGAHSESRSGPPPKCSICDDERQFVPEGGQEWIARETLASTHSNDWTELEPNLISIGVSPAIGIGQRALLVLSSHGNVLWDCVPVLDRKTRDRILELGGIKAICLSHPHFYTGMVEWSEALGGVPILLPQADLVYVTRTSEHIRPWLGDRYEVLPGITLHRLGGHFEGSCVLEWEAGAEQNGALLVGDTIQVVPAKGWVSFMYSFPNLIPLPAREVRRIASRVADIRFDRIYGAWKEKVISSKARESVARSAERYIRRLES</sequence>
<dbReference type="EMBL" id="CP032694">
    <property type="protein sequence ID" value="AYG58349.1"/>
    <property type="molecule type" value="Genomic_DNA"/>
</dbReference>
<name>A0A387FIM0_9HYPH</name>